<reference evidence="4" key="1">
    <citation type="submission" date="2021-11" db="EMBL/GenBank/DDBJ databases">
        <authorList>
            <consortium name="Genoscope - CEA"/>
            <person name="William W."/>
        </authorList>
    </citation>
    <scope>NUCLEOTIDE SEQUENCE</scope>
</reference>
<dbReference type="EMBL" id="CAKKNE010000003">
    <property type="protein sequence ID" value="CAH0370417.1"/>
    <property type="molecule type" value="Genomic_DNA"/>
</dbReference>
<proteinExistence type="predicted"/>
<comment type="caution">
    <text evidence="4">The sequence shown here is derived from an EMBL/GenBank/DDBJ whole genome shotgun (WGS) entry which is preliminary data.</text>
</comment>
<dbReference type="AlphaFoldDB" id="A0A8J2WVT7"/>
<dbReference type="PANTHER" id="PTHR34793:SF1">
    <property type="entry name" value="PROTEIN THYLAKOID FORMATION 1, CHLOROPLASTIC"/>
    <property type="match status" value="1"/>
</dbReference>
<dbReference type="Pfam" id="PF11264">
    <property type="entry name" value="ThylakoidFormat"/>
    <property type="match status" value="1"/>
</dbReference>
<feature type="signal peptide" evidence="3">
    <location>
        <begin position="1"/>
        <end position="22"/>
    </location>
</feature>
<dbReference type="OrthoDB" id="4812at2759"/>
<protein>
    <submittedName>
        <fullName evidence="4">Uncharacterized protein</fullName>
    </submittedName>
</protein>
<keyword evidence="3" id="KW-0732">Signal</keyword>
<feature type="compositionally biased region" description="Low complexity" evidence="2">
    <location>
        <begin position="257"/>
        <end position="267"/>
    </location>
</feature>
<dbReference type="Proteomes" id="UP000789595">
    <property type="component" value="Unassembled WGS sequence"/>
</dbReference>
<accession>A0A8J2WVT7</accession>
<name>A0A8J2WVT7_9STRA</name>
<evidence type="ECO:0000256" key="2">
    <source>
        <dbReference type="SAM" id="MobiDB-lite"/>
    </source>
</evidence>
<keyword evidence="5" id="KW-1185">Reference proteome</keyword>
<organism evidence="4 5">
    <name type="scientific">Pelagomonas calceolata</name>
    <dbReference type="NCBI Taxonomy" id="35677"/>
    <lineage>
        <taxon>Eukaryota</taxon>
        <taxon>Sar</taxon>
        <taxon>Stramenopiles</taxon>
        <taxon>Ochrophyta</taxon>
        <taxon>Pelagophyceae</taxon>
        <taxon>Pelagomonadales</taxon>
        <taxon>Pelagomonadaceae</taxon>
        <taxon>Pelagomonas</taxon>
    </lineage>
</organism>
<gene>
    <name evidence="4" type="ORF">PECAL_3P03020</name>
</gene>
<dbReference type="PANTHER" id="PTHR34793">
    <property type="entry name" value="PROTEIN THYLAKOID FORMATION 1, CHLOROPLASTIC"/>
    <property type="match status" value="1"/>
</dbReference>
<feature type="compositionally biased region" description="Basic and acidic residues" evidence="2">
    <location>
        <begin position="245"/>
        <end position="256"/>
    </location>
</feature>
<evidence type="ECO:0000313" key="4">
    <source>
        <dbReference type="EMBL" id="CAH0370417.1"/>
    </source>
</evidence>
<evidence type="ECO:0000256" key="1">
    <source>
        <dbReference type="ARBA" id="ARBA00023054"/>
    </source>
</evidence>
<feature type="region of interest" description="Disordered" evidence="2">
    <location>
        <begin position="245"/>
        <end position="267"/>
    </location>
</feature>
<evidence type="ECO:0000313" key="5">
    <source>
        <dbReference type="Proteomes" id="UP000789595"/>
    </source>
</evidence>
<sequence>MIRHLFCIAAASALLAPTVPRAAPAAPLSMGVEVGGGIKTVSATIAAFESNYPKPVATLWRSPINDMLQTTHLSVVNQDFKYDALFGYGFLTLMDLIMGTYPVAGEGDKITDALISALDFDPQQVRSDSAAIKAAVEGSTEADLLAAAASGSGAIGSCVAEIKSRSPYFHTRPGSVGLLNIMDAVNVPTDKAGIERWAEPFGYRTRPLENMSGLLKEYRDKIANAMQMMKAMEIREKKRMADALEEKAKAAQEKAEAAAASAEAKSE</sequence>
<dbReference type="GO" id="GO:0010207">
    <property type="term" value="P:photosystem II assembly"/>
    <property type="evidence" value="ECO:0007669"/>
    <property type="project" value="InterPro"/>
</dbReference>
<dbReference type="InterPro" id="IPR017499">
    <property type="entry name" value="Thf1"/>
</dbReference>
<keyword evidence="1" id="KW-0175">Coiled coil</keyword>
<evidence type="ECO:0000256" key="3">
    <source>
        <dbReference type="SAM" id="SignalP"/>
    </source>
</evidence>
<feature type="chain" id="PRO_5035228853" evidence="3">
    <location>
        <begin position="23"/>
        <end position="267"/>
    </location>
</feature>